<name>U4LPA8_PYROM</name>
<accession>U4LPA8</accession>
<dbReference type="Proteomes" id="UP000018144">
    <property type="component" value="Unassembled WGS sequence"/>
</dbReference>
<evidence type="ECO:0000313" key="1">
    <source>
        <dbReference type="EMBL" id="CCX16465.1"/>
    </source>
</evidence>
<dbReference type="EMBL" id="HF936418">
    <property type="protein sequence ID" value="CCX16465.1"/>
    <property type="molecule type" value="Genomic_DNA"/>
</dbReference>
<gene>
    <name evidence="1" type="ORF">PCON_03108</name>
</gene>
<dbReference type="AlphaFoldDB" id="U4LPA8"/>
<keyword evidence="2" id="KW-1185">Reference proteome</keyword>
<organism evidence="1 2">
    <name type="scientific">Pyronema omphalodes (strain CBS 100304)</name>
    <name type="common">Pyronema confluens</name>
    <dbReference type="NCBI Taxonomy" id="1076935"/>
    <lineage>
        <taxon>Eukaryota</taxon>
        <taxon>Fungi</taxon>
        <taxon>Dikarya</taxon>
        <taxon>Ascomycota</taxon>
        <taxon>Pezizomycotina</taxon>
        <taxon>Pezizomycetes</taxon>
        <taxon>Pezizales</taxon>
        <taxon>Pyronemataceae</taxon>
        <taxon>Pyronema</taxon>
    </lineage>
</organism>
<evidence type="ECO:0000313" key="2">
    <source>
        <dbReference type="Proteomes" id="UP000018144"/>
    </source>
</evidence>
<sequence length="69" mass="7812">MHFTISQARNRVKKSTVITLITKWSKGDKRSIPAKNRTRVAKPSFLMSEPVDYGSLISLLECLGSLYLE</sequence>
<proteinExistence type="predicted"/>
<reference evidence="1 2" key="1">
    <citation type="journal article" date="2013" name="PLoS Genet.">
        <title>The genome and development-dependent transcriptomes of Pyronema confluens: a window into fungal evolution.</title>
        <authorList>
            <person name="Traeger S."/>
            <person name="Altegoer F."/>
            <person name="Freitag M."/>
            <person name="Gabaldon T."/>
            <person name="Kempken F."/>
            <person name="Kumar A."/>
            <person name="Marcet-Houben M."/>
            <person name="Poggeler S."/>
            <person name="Stajich J.E."/>
            <person name="Nowrousian M."/>
        </authorList>
    </citation>
    <scope>NUCLEOTIDE SEQUENCE [LARGE SCALE GENOMIC DNA]</scope>
    <source>
        <strain evidence="2">CBS 100304</strain>
        <tissue evidence="1">Vegetative mycelium</tissue>
    </source>
</reference>
<protein>
    <submittedName>
        <fullName evidence="1">Uncharacterized protein</fullName>
    </submittedName>
</protein>